<dbReference type="InterPro" id="IPR011009">
    <property type="entry name" value="Kinase-like_dom_sf"/>
</dbReference>
<evidence type="ECO:0000256" key="6">
    <source>
        <dbReference type="RuleBase" id="RU000304"/>
    </source>
</evidence>
<protein>
    <recommendedName>
        <fullName evidence="8">Protein kinase domain-containing protein</fullName>
    </recommendedName>
</protein>
<keyword evidence="7" id="KW-0732">Signal</keyword>
<dbReference type="GO" id="GO:0016020">
    <property type="term" value="C:membrane"/>
    <property type="evidence" value="ECO:0007669"/>
    <property type="project" value="TreeGrafter"/>
</dbReference>
<dbReference type="Gene3D" id="1.10.510.10">
    <property type="entry name" value="Transferase(Phosphotransferase) domain 1"/>
    <property type="match status" value="1"/>
</dbReference>
<evidence type="ECO:0000256" key="7">
    <source>
        <dbReference type="SAM" id="SignalP"/>
    </source>
</evidence>
<dbReference type="InterPro" id="IPR045269">
    <property type="entry name" value="Atg1-like"/>
</dbReference>
<evidence type="ECO:0000256" key="3">
    <source>
        <dbReference type="ARBA" id="ARBA00022777"/>
    </source>
</evidence>
<dbReference type="InterPro" id="IPR000719">
    <property type="entry name" value="Prot_kinase_dom"/>
</dbReference>
<dbReference type="PROSITE" id="PS50011">
    <property type="entry name" value="PROTEIN_KINASE_DOM"/>
    <property type="match status" value="1"/>
</dbReference>
<dbReference type="PANTHER" id="PTHR24348">
    <property type="entry name" value="SERINE/THREONINE-PROTEIN KINASE UNC-51-RELATED"/>
    <property type="match status" value="1"/>
</dbReference>
<dbReference type="SUPFAM" id="SSF56112">
    <property type="entry name" value="Protein kinase-like (PK-like)"/>
    <property type="match status" value="1"/>
</dbReference>
<feature type="domain" description="Protein kinase" evidence="8">
    <location>
        <begin position="89"/>
        <end position="355"/>
    </location>
</feature>
<keyword evidence="6" id="KW-0723">Serine/threonine-protein kinase</keyword>
<dbReference type="EMBL" id="HBNR01075153">
    <property type="protein sequence ID" value="CAE4651486.1"/>
    <property type="molecule type" value="Transcribed_RNA"/>
</dbReference>
<dbReference type="Gene3D" id="3.30.200.20">
    <property type="entry name" value="Phosphorylase Kinase, domain 1"/>
    <property type="match status" value="1"/>
</dbReference>
<dbReference type="GO" id="GO:0010506">
    <property type="term" value="P:regulation of autophagy"/>
    <property type="evidence" value="ECO:0007669"/>
    <property type="project" value="InterPro"/>
</dbReference>
<dbReference type="AlphaFoldDB" id="A0A7S4SNT9"/>
<evidence type="ECO:0000313" key="9">
    <source>
        <dbReference type="EMBL" id="CAE4651486.1"/>
    </source>
</evidence>
<dbReference type="GO" id="GO:0005524">
    <property type="term" value="F:ATP binding"/>
    <property type="evidence" value="ECO:0007669"/>
    <property type="project" value="UniProtKB-UniRule"/>
</dbReference>
<keyword evidence="4 5" id="KW-0067">ATP-binding</keyword>
<proteinExistence type="inferred from homology"/>
<dbReference type="Pfam" id="PF00069">
    <property type="entry name" value="Pkinase"/>
    <property type="match status" value="1"/>
</dbReference>
<feature type="chain" id="PRO_5031343146" description="Protein kinase domain-containing protein" evidence="7">
    <location>
        <begin position="25"/>
        <end position="380"/>
    </location>
</feature>
<dbReference type="PROSITE" id="PS00107">
    <property type="entry name" value="PROTEIN_KINASE_ATP"/>
    <property type="match status" value="1"/>
</dbReference>
<organism evidence="9">
    <name type="scientific">Alexandrium monilatum</name>
    <dbReference type="NCBI Taxonomy" id="311494"/>
    <lineage>
        <taxon>Eukaryota</taxon>
        <taxon>Sar</taxon>
        <taxon>Alveolata</taxon>
        <taxon>Dinophyceae</taxon>
        <taxon>Gonyaulacales</taxon>
        <taxon>Pyrocystaceae</taxon>
        <taxon>Alexandrium</taxon>
    </lineage>
</organism>
<dbReference type="GO" id="GO:0000407">
    <property type="term" value="C:phagophore assembly site"/>
    <property type="evidence" value="ECO:0007669"/>
    <property type="project" value="TreeGrafter"/>
</dbReference>
<name>A0A7S4SNT9_9DINO</name>
<keyword evidence="2 5" id="KW-0547">Nucleotide-binding</keyword>
<dbReference type="GO" id="GO:0004674">
    <property type="term" value="F:protein serine/threonine kinase activity"/>
    <property type="evidence" value="ECO:0007669"/>
    <property type="project" value="UniProtKB-KW"/>
</dbReference>
<evidence type="ECO:0000259" key="8">
    <source>
        <dbReference type="PROSITE" id="PS50011"/>
    </source>
</evidence>
<keyword evidence="3" id="KW-0418">Kinase</keyword>
<evidence type="ECO:0000256" key="5">
    <source>
        <dbReference type="PROSITE-ProRule" id="PRU10141"/>
    </source>
</evidence>
<evidence type="ECO:0000256" key="1">
    <source>
        <dbReference type="ARBA" id="ARBA00022679"/>
    </source>
</evidence>
<keyword evidence="1" id="KW-0808">Transferase</keyword>
<gene>
    <name evidence="9" type="ORF">AMON00008_LOCUS53386</name>
</gene>
<dbReference type="SMART" id="SM00220">
    <property type="entry name" value="S_TKc"/>
    <property type="match status" value="1"/>
</dbReference>
<dbReference type="InterPro" id="IPR017441">
    <property type="entry name" value="Protein_kinase_ATP_BS"/>
</dbReference>
<sequence length="380" mass="41304">MTSRGMAVLVIPLVLALLPSATQAARVSVHDFELKKRAPAHLKRLAARGRDMQAFRAAVKANKERAPILLDISKVAVPKGWPAEWRGKLGEAHAVGSGTYGEVFVAPLKCSSVEVAVKRIQEDAETETTAQKILYEVNLMKNASGHPNVIQYFANAHRSDVHYIMMEAAGGGDLEQYIESSDNFGLFLGTLRGVKELHSRGLVHRDLKPANVLVSSKCGQGAPCTAKIGDFGLACSKDPDTVELPRCDLADMGGTPLYTPPEVWSSHVIDKKNDVWAMGLILYEMKFGHYPSQLESAESMEEFQANVESFNILVDEDYNELPESELKELIAGMLTSDVAERWSSEKALEKAEAWGAGSFAEQASGQVSALPACFSDEPAA</sequence>
<dbReference type="GO" id="GO:0000045">
    <property type="term" value="P:autophagosome assembly"/>
    <property type="evidence" value="ECO:0007669"/>
    <property type="project" value="TreeGrafter"/>
</dbReference>
<comment type="similarity">
    <text evidence="6">Belongs to the protein kinase superfamily.</text>
</comment>
<dbReference type="GO" id="GO:0005829">
    <property type="term" value="C:cytosol"/>
    <property type="evidence" value="ECO:0007669"/>
    <property type="project" value="TreeGrafter"/>
</dbReference>
<evidence type="ECO:0000256" key="4">
    <source>
        <dbReference type="ARBA" id="ARBA00022840"/>
    </source>
</evidence>
<dbReference type="GO" id="GO:0005776">
    <property type="term" value="C:autophagosome"/>
    <property type="evidence" value="ECO:0007669"/>
    <property type="project" value="TreeGrafter"/>
</dbReference>
<feature type="binding site" evidence="5">
    <location>
        <position position="118"/>
    </location>
    <ligand>
        <name>ATP</name>
        <dbReference type="ChEBI" id="CHEBI:30616"/>
    </ligand>
</feature>
<dbReference type="PROSITE" id="PS00108">
    <property type="entry name" value="PROTEIN_KINASE_ST"/>
    <property type="match status" value="1"/>
</dbReference>
<accession>A0A7S4SNT9</accession>
<dbReference type="InterPro" id="IPR008271">
    <property type="entry name" value="Ser/Thr_kinase_AS"/>
</dbReference>
<evidence type="ECO:0000256" key="2">
    <source>
        <dbReference type="ARBA" id="ARBA00022741"/>
    </source>
</evidence>
<feature type="signal peptide" evidence="7">
    <location>
        <begin position="1"/>
        <end position="24"/>
    </location>
</feature>
<dbReference type="PANTHER" id="PTHR24348:SF22">
    <property type="entry name" value="NON-SPECIFIC SERINE_THREONINE PROTEIN KINASE"/>
    <property type="match status" value="1"/>
</dbReference>
<reference evidence="9" key="1">
    <citation type="submission" date="2021-01" db="EMBL/GenBank/DDBJ databases">
        <authorList>
            <person name="Corre E."/>
            <person name="Pelletier E."/>
            <person name="Niang G."/>
            <person name="Scheremetjew M."/>
            <person name="Finn R."/>
            <person name="Kale V."/>
            <person name="Holt S."/>
            <person name="Cochrane G."/>
            <person name="Meng A."/>
            <person name="Brown T."/>
            <person name="Cohen L."/>
        </authorList>
    </citation>
    <scope>NUCLEOTIDE SEQUENCE</scope>
    <source>
        <strain evidence="9">CCMP3105</strain>
    </source>
</reference>